<evidence type="ECO:0000256" key="1">
    <source>
        <dbReference type="SAM" id="SignalP"/>
    </source>
</evidence>
<name>A0A518BPJ2_9BACT</name>
<accession>A0A518BPJ2</accession>
<evidence type="ECO:0000313" key="3">
    <source>
        <dbReference type="Proteomes" id="UP000316921"/>
    </source>
</evidence>
<dbReference type="Proteomes" id="UP000316921">
    <property type="component" value="Chromosome"/>
</dbReference>
<organism evidence="2 3">
    <name type="scientific">Engelhardtia mirabilis</name>
    <dbReference type="NCBI Taxonomy" id="2528011"/>
    <lineage>
        <taxon>Bacteria</taxon>
        <taxon>Pseudomonadati</taxon>
        <taxon>Planctomycetota</taxon>
        <taxon>Planctomycetia</taxon>
        <taxon>Planctomycetia incertae sedis</taxon>
        <taxon>Engelhardtia</taxon>
    </lineage>
</organism>
<reference evidence="2 3" key="1">
    <citation type="submission" date="2019-02" db="EMBL/GenBank/DDBJ databases">
        <title>Deep-cultivation of Planctomycetes and their phenomic and genomic characterization uncovers novel biology.</title>
        <authorList>
            <person name="Wiegand S."/>
            <person name="Jogler M."/>
            <person name="Boedeker C."/>
            <person name="Pinto D."/>
            <person name="Vollmers J."/>
            <person name="Rivas-Marin E."/>
            <person name="Kohn T."/>
            <person name="Peeters S.H."/>
            <person name="Heuer A."/>
            <person name="Rast P."/>
            <person name="Oberbeckmann S."/>
            <person name="Bunk B."/>
            <person name="Jeske O."/>
            <person name="Meyerdierks A."/>
            <person name="Storesund J.E."/>
            <person name="Kallscheuer N."/>
            <person name="Luecker S."/>
            <person name="Lage O.M."/>
            <person name="Pohl T."/>
            <person name="Merkel B.J."/>
            <person name="Hornburger P."/>
            <person name="Mueller R.-W."/>
            <person name="Bruemmer F."/>
            <person name="Labrenz M."/>
            <person name="Spormann A.M."/>
            <person name="Op den Camp H."/>
            <person name="Overmann J."/>
            <person name="Amann R."/>
            <person name="Jetten M.S.M."/>
            <person name="Mascher T."/>
            <person name="Medema M.H."/>
            <person name="Devos D.P."/>
            <person name="Kaster A.-K."/>
            <person name="Ovreas L."/>
            <person name="Rohde M."/>
            <person name="Galperin M.Y."/>
            <person name="Jogler C."/>
        </authorList>
    </citation>
    <scope>NUCLEOTIDE SEQUENCE [LARGE SCALE GENOMIC DNA]</scope>
    <source>
        <strain evidence="2 3">Pla133</strain>
    </source>
</reference>
<dbReference type="KEGG" id="pbap:Pla133_40120"/>
<sequence precursor="true">MNYRSTLMAASAAVALTGLANAQAGNDHNWNSLRSGPPVLVFGPGFFDVNASGADIGIGDAMRACYSVDITQGGRNETNGGNWELTWAYYTQAWGGNNTIPGVDLGPMLFNSQVSDDLGDDSCFSGFFAQAGNLSESFGGFILPGVIAGTAGSSLNQGFFWQIAFQFTGSPLPQGPNTLGADPVAGAFFPGTPLLAHFLFEVQGPVNAGDFNKQYFIGSTSELNGINPAGTGGSTNGNVLSGLNLFGVNADQSGTVAGSRWTAFDEINNTLTGGTIFLNQPGDTEWFGGVAFSTPNLSGINNANTGGGNADWTVTGGNLSTIDFRILDRLSGSQTTAAAASVFDPFIVFNQAFILLSSTPSALGQQNALSWDDLGGVVPPKFGTYILPPQNTVREGAQTIAINFDASTSAFLGAGIGLLGAFTNNISPIDGSVTSLFDYGISSGISGSSQLPAAIPLATAAPGAGGARLGIHGLGLQVSALVGSLDVTELTNAKTAVLQ</sequence>
<dbReference type="EMBL" id="CP036287">
    <property type="protein sequence ID" value="QDU68897.1"/>
    <property type="molecule type" value="Genomic_DNA"/>
</dbReference>
<dbReference type="AlphaFoldDB" id="A0A518BPJ2"/>
<keyword evidence="1" id="KW-0732">Signal</keyword>
<dbReference type="RefSeq" id="WP_145068303.1">
    <property type="nucleotide sequence ID" value="NZ_CP036287.1"/>
</dbReference>
<protein>
    <submittedName>
        <fullName evidence="2">Uncharacterized protein</fullName>
    </submittedName>
</protein>
<keyword evidence="3" id="KW-1185">Reference proteome</keyword>
<feature type="signal peptide" evidence="1">
    <location>
        <begin position="1"/>
        <end position="22"/>
    </location>
</feature>
<proteinExistence type="predicted"/>
<feature type="chain" id="PRO_5022187287" evidence="1">
    <location>
        <begin position="23"/>
        <end position="499"/>
    </location>
</feature>
<evidence type="ECO:0000313" key="2">
    <source>
        <dbReference type="EMBL" id="QDU68897.1"/>
    </source>
</evidence>
<gene>
    <name evidence="2" type="ORF">Pla133_40120</name>
</gene>